<dbReference type="RefSeq" id="WP_386667115.1">
    <property type="nucleotide sequence ID" value="NZ_JBHLTG010000001.1"/>
</dbReference>
<dbReference type="Proteomes" id="UP001589896">
    <property type="component" value="Unassembled WGS sequence"/>
</dbReference>
<gene>
    <name evidence="2" type="ORF">ACFFGH_08840</name>
</gene>
<evidence type="ECO:0000313" key="3">
    <source>
        <dbReference type="Proteomes" id="UP001589896"/>
    </source>
</evidence>
<keyword evidence="1" id="KW-0732">Signal</keyword>
<name>A0ABV6RLS7_9GAMM</name>
<accession>A0ABV6RLS7</accession>
<sequence>MRQTKYSILATCVLTALSATAHAQSAADDQAAVAQGQSVLIDVLANDTVGGTNPRIHKLTRARSGTATVDGGLVRYRPKPGFSGTDTFRYLVRSDSAPPRMGVVTVQVTDEANSLTLAGQVIDSPIPNAAVSASFGNSTYVANADGNGYYRLTLPANDPDRMVTLRADGTSTIGVPVEFASIAGTTGRLVQQAGGDRILATTENPQTSITHVTSAQFVLMEQANAGQPIESQEELHRLSGNVQLEEMSRRAAAIKLVVDEGAPLPAGVTSVLELAASESAMEAFAASLEDGRLEAATAAVASTTAAAVGFAPGRIPSEYALLFPSAPGTVRVGLLGHALLQLDGASAGATSGTGSFLGERLRADQSVQWTLSGNRLVVTLAEPETVVGFRMNPCGWLDDETSVTTAIELVRVTDGDGVDYLEQTSHRTDTVVDTNPNDGCATSETRTYSSTAQMLGYESGTGEVPYTAAEASADRIVYYMHRGATIDGSLGWAPYPSRPSPSLANGRLYYSEEAGPQERYDYEVRRYQTDGRIGHGVLVVAAGADGRRAVKFDLSVARNIDLQNPAPADLYPPARLRSGFDVSQFQPTKQDDFGFFVRPSTEQYRDAYGARGVGDYETVWYDANGVEQHASRNPFTWSWAQRASERGQPVTASFYSYFSNTGPASYCVVGNNECFLTRSRLFNIYARDGDRYYVAETLQLHDRSGATTFRSLRGNFYDADVTR</sequence>
<feature type="signal peptide" evidence="1">
    <location>
        <begin position="1"/>
        <end position="23"/>
    </location>
</feature>
<keyword evidence="3" id="KW-1185">Reference proteome</keyword>
<dbReference type="Pfam" id="PF17963">
    <property type="entry name" value="Big_9"/>
    <property type="match status" value="1"/>
</dbReference>
<proteinExistence type="predicted"/>
<evidence type="ECO:0000313" key="2">
    <source>
        <dbReference type="EMBL" id="MFC0677945.1"/>
    </source>
</evidence>
<reference evidence="2 3" key="1">
    <citation type="submission" date="2024-09" db="EMBL/GenBank/DDBJ databases">
        <authorList>
            <person name="Sun Q."/>
            <person name="Mori K."/>
        </authorList>
    </citation>
    <scope>NUCLEOTIDE SEQUENCE [LARGE SCALE GENOMIC DNA]</scope>
    <source>
        <strain evidence="2 3">KCTC 23076</strain>
    </source>
</reference>
<dbReference type="Gene3D" id="2.60.40.3440">
    <property type="match status" value="1"/>
</dbReference>
<feature type="chain" id="PRO_5046870129" evidence="1">
    <location>
        <begin position="24"/>
        <end position="723"/>
    </location>
</feature>
<organism evidence="2 3">
    <name type="scientific">Lysobacter korlensis</name>
    <dbReference type="NCBI Taxonomy" id="553636"/>
    <lineage>
        <taxon>Bacteria</taxon>
        <taxon>Pseudomonadati</taxon>
        <taxon>Pseudomonadota</taxon>
        <taxon>Gammaproteobacteria</taxon>
        <taxon>Lysobacterales</taxon>
        <taxon>Lysobacteraceae</taxon>
        <taxon>Lysobacter</taxon>
    </lineage>
</organism>
<protein>
    <submittedName>
        <fullName evidence="2">Ig-like domain-containing protein</fullName>
    </submittedName>
</protein>
<evidence type="ECO:0000256" key="1">
    <source>
        <dbReference type="SAM" id="SignalP"/>
    </source>
</evidence>
<comment type="caution">
    <text evidence="2">The sequence shown here is derived from an EMBL/GenBank/DDBJ whole genome shotgun (WGS) entry which is preliminary data.</text>
</comment>
<dbReference type="EMBL" id="JBHLTG010000001">
    <property type="protein sequence ID" value="MFC0677945.1"/>
    <property type="molecule type" value="Genomic_DNA"/>
</dbReference>